<keyword evidence="2" id="KW-1185">Reference proteome</keyword>
<gene>
    <name evidence="1" type="ORF">TCAL_10765</name>
</gene>
<sequence length="115" mass="13601">MAAIISQMAANKRAREKGQFRTIIGSDKCVYTLPPFDPCFDPMVHNKYMKALAQRQMYEAHMEANRRREELELLRLQREKSSKSTVPKTFMNNQSLWKTLFVFRGLIMLKFRNLL</sequence>
<accession>A0A553PP20</accession>
<organism evidence="1 2">
    <name type="scientific">Tigriopus californicus</name>
    <name type="common">Marine copepod</name>
    <dbReference type="NCBI Taxonomy" id="6832"/>
    <lineage>
        <taxon>Eukaryota</taxon>
        <taxon>Metazoa</taxon>
        <taxon>Ecdysozoa</taxon>
        <taxon>Arthropoda</taxon>
        <taxon>Crustacea</taxon>
        <taxon>Multicrustacea</taxon>
        <taxon>Hexanauplia</taxon>
        <taxon>Copepoda</taxon>
        <taxon>Harpacticoida</taxon>
        <taxon>Harpacticidae</taxon>
        <taxon>Tigriopus</taxon>
    </lineage>
</organism>
<dbReference type="EMBL" id="VCGU01000002">
    <property type="protein sequence ID" value="TRY79428.1"/>
    <property type="molecule type" value="Genomic_DNA"/>
</dbReference>
<evidence type="ECO:0000313" key="2">
    <source>
        <dbReference type="Proteomes" id="UP000318571"/>
    </source>
</evidence>
<comment type="caution">
    <text evidence="1">The sequence shown here is derived from an EMBL/GenBank/DDBJ whole genome shotgun (WGS) entry which is preliminary data.</text>
</comment>
<reference evidence="1 2" key="1">
    <citation type="journal article" date="2018" name="Nat. Ecol. Evol.">
        <title>Genomic signatures of mitonuclear coevolution across populations of Tigriopus californicus.</title>
        <authorList>
            <person name="Barreto F.S."/>
            <person name="Watson E.T."/>
            <person name="Lima T.G."/>
            <person name="Willett C.S."/>
            <person name="Edmands S."/>
            <person name="Li W."/>
            <person name="Burton R.S."/>
        </authorList>
    </citation>
    <scope>NUCLEOTIDE SEQUENCE [LARGE SCALE GENOMIC DNA]</scope>
    <source>
        <strain evidence="1 2">San Diego</strain>
    </source>
</reference>
<protein>
    <submittedName>
        <fullName evidence="1">Uncharacterized protein</fullName>
    </submittedName>
</protein>
<proteinExistence type="predicted"/>
<feature type="non-terminal residue" evidence="1">
    <location>
        <position position="115"/>
    </location>
</feature>
<name>A0A553PP20_TIGCA</name>
<dbReference type="Proteomes" id="UP000318571">
    <property type="component" value="Chromosome 6"/>
</dbReference>
<dbReference type="AlphaFoldDB" id="A0A553PP20"/>
<evidence type="ECO:0000313" key="1">
    <source>
        <dbReference type="EMBL" id="TRY79428.1"/>
    </source>
</evidence>